<dbReference type="RefSeq" id="WP_069116677.1">
    <property type="nucleotide sequence ID" value="NZ_CP017015.1"/>
</dbReference>
<dbReference type="EMBL" id="CP017015">
    <property type="protein sequence ID" value="AOG60607.1"/>
    <property type="molecule type" value="Genomic_DNA"/>
</dbReference>
<feature type="transmembrane region" description="Helical" evidence="1">
    <location>
        <begin position="183"/>
        <end position="203"/>
    </location>
</feature>
<gene>
    <name evidence="2" type="ORF">SHELI_v1c06560</name>
</gene>
<feature type="transmembrane region" description="Helical" evidence="1">
    <location>
        <begin position="73"/>
        <end position="94"/>
    </location>
</feature>
<dbReference type="STRING" id="216938.SHELI_v1c06560"/>
<evidence type="ECO:0000313" key="3">
    <source>
        <dbReference type="Proteomes" id="UP000094378"/>
    </source>
</evidence>
<dbReference type="Proteomes" id="UP000094378">
    <property type="component" value="Chromosome"/>
</dbReference>
<dbReference type="AlphaFoldDB" id="A0A1B3SL15"/>
<feature type="transmembrane region" description="Helical" evidence="1">
    <location>
        <begin position="106"/>
        <end position="132"/>
    </location>
</feature>
<accession>A0A1B3SL15</accession>
<protein>
    <submittedName>
        <fullName evidence="2">Uncharacterized protein</fullName>
    </submittedName>
</protein>
<evidence type="ECO:0000256" key="1">
    <source>
        <dbReference type="SAM" id="Phobius"/>
    </source>
</evidence>
<reference evidence="2 3" key="1">
    <citation type="submission" date="2016-08" db="EMBL/GenBank/DDBJ databases">
        <title>Complete genome sequence of Spiroplasma helicoides TABS-2 (DSM 22551).</title>
        <authorList>
            <person name="Shen W.-Y."/>
            <person name="Lo W.-S."/>
            <person name="Lai Y.-C."/>
            <person name="Kuo C.-H."/>
        </authorList>
    </citation>
    <scope>NUCLEOTIDE SEQUENCE [LARGE SCALE GENOMIC DNA]</scope>
    <source>
        <strain evidence="2 3">TABS-2</strain>
    </source>
</reference>
<name>A0A1B3SL15_9MOLU</name>
<organism evidence="2 3">
    <name type="scientific">Spiroplasma helicoides</name>
    <dbReference type="NCBI Taxonomy" id="216938"/>
    <lineage>
        <taxon>Bacteria</taxon>
        <taxon>Bacillati</taxon>
        <taxon>Mycoplasmatota</taxon>
        <taxon>Mollicutes</taxon>
        <taxon>Entomoplasmatales</taxon>
        <taxon>Spiroplasmataceae</taxon>
        <taxon>Spiroplasma</taxon>
    </lineage>
</organism>
<dbReference type="OrthoDB" id="28780at544448"/>
<proteinExistence type="predicted"/>
<dbReference type="KEGG" id="shj:SHELI_v1c06560"/>
<keyword evidence="1" id="KW-0812">Transmembrane</keyword>
<keyword evidence="3" id="KW-1185">Reference proteome</keyword>
<feature type="transmembrane region" description="Helical" evidence="1">
    <location>
        <begin position="21"/>
        <end position="38"/>
    </location>
</feature>
<keyword evidence="1" id="KW-1133">Transmembrane helix</keyword>
<keyword evidence="1" id="KW-0472">Membrane</keyword>
<evidence type="ECO:0000313" key="2">
    <source>
        <dbReference type="EMBL" id="AOG60607.1"/>
    </source>
</evidence>
<sequence>MEAKMGVKNKESALFRKTIHVMHMSFLVLGFFVIYHFTRFFYDRDFYEDQIEAAFRNVNDSYSLINDTSSLSLFKIGTSVFSVVYLIIGFYIWVNFFKSKISSKIYVLVTIAIVTLILFLFLEIILNLIFLIKLIKADFDIDFSDRIIPKGEFANYWILDQETGFYYRNTSLVLVKIADAIVFFYYFNFFIILFLNSYSIYLLNLKDSKNKENLKTELTQENKGFKSLKIEDIIPLPPIKHVFPVYNPENFSSDSEVDLNLKSSLNLEEKNYWKHTCFVDEKNKFQAIQKIIDKHKASFNSVIDFLSFSFQNSDFDIVVLENKIESTNIFFNFKENEFIKKYGKINCSKLISLSQIAAITKFKFYCINVLNDFVENLKEDQEDFIISEIVFRKILKIYEFTMSKLANDFKTTLFKKGYKSEEELSEALIDSGVEGYYLFLESIKKEEI</sequence>